<protein>
    <recommendedName>
        <fullName evidence="4">MYND-type domain-containing protein</fullName>
    </recommendedName>
</protein>
<accession>A0AAD7KG97</accession>
<proteinExistence type="predicted"/>
<keyword evidence="3" id="KW-0862">Zinc</keyword>
<dbReference type="AlphaFoldDB" id="A0AAD7KG97"/>
<evidence type="ECO:0000259" key="4">
    <source>
        <dbReference type="Pfam" id="PF01753"/>
    </source>
</evidence>
<keyword evidence="2" id="KW-0863">Zinc-finger</keyword>
<keyword evidence="6" id="KW-1185">Reference proteome</keyword>
<sequence length="163" mass="18508">MRETHVDPGCVGFCPRCDQSSPAAIPKTKAKQGRRRTCAKARAQEVDVSFYERVLQNIISVLNILQGHLHDEALQLTLTRREMFDRYAVLHANEHEHLREEGDIGDDESAVAASKEGKSKDKLHRLECGRCQTVAYCCKVHQKEDWRVAALRTLDVERIVGLE</sequence>
<dbReference type="InterPro" id="IPR002893">
    <property type="entry name" value="Znf_MYND"/>
</dbReference>
<dbReference type="GO" id="GO:0008270">
    <property type="term" value="F:zinc ion binding"/>
    <property type="evidence" value="ECO:0007669"/>
    <property type="project" value="UniProtKB-KW"/>
</dbReference>
<evidence type="ECO:0000313" key="5">
    <source>
        <dbReference type="EMBL" id="KAJ7784990.1"/>
    </source>
</evidence>
<dbReference type="Proteomes" id="UP001215280">
    <property type="component" value="Unassembled WGS sequence"/>
</dbReference>
<organism evidence="5 6">
    <name type="scientific">Mycena maculata</name>
    <dbReference type="NCBI Taxonomy" id="230809"/>
    <lineage>
        <taxon>Eukaryota</taxon>
        <taxon>Fungi</taxon>
        <taxon>Dikarya</taxon>
        <taxon>Basidiomycota</taxon>
        <taxon>Agaricomycotina</taxon>
        <taxon>Agaricomycetes</taxon>
        <taxon>Agaricomycetidae</taxon>
        <taxon>Agaricales</taxon>
        <taxon>Marasmiineae</taxon>
        <taxon>Mycenaceae</taxon>
        <taxon>Mycena</taxon>
    </lineage>
</organism>
<evidence type="ECO:0000256" key="2">
    <source>
        <dbReference type="ARBA" id="ARBA00022771"/>
    </source>
</evidence>
<evidence type="ECO:0000256" key="3">
    <source>
        <dbReference type="ARBA" id="ARBA00022833"/>
    </source>
</evidence>
<reference evidence="5" key="1">
    <citation type="submission" date="2023-03" db="EMBL/GenBank/DDBJ databases">
        <title>Massive genome expansion in bonnet fungi (Mycena s.s.) driven by repeated elements and novel gene families across ecological guilds.</title>
        <authorList>
            <consortium name="Lawrence Berkeley National Laboratory"/>
            <person name="Harder C.B."/>
            <person name="Miyauchi S."/>
            <person name="Viragh M."/>
            <person name="Kuo A."/>
            <person name="Thoen E."/>
            <person name="Andreopoulos B."/>
            <person name="Lu D."/>
            <person name="Skrede I."/>
            <person name="Drula E."/>
            <person name="Henrissat B."/>
            <person name="Morin E."/>
            <person name="Kohler A."/>
            <person name="Barry K."/>
            <person name="LaButti K."/>
            <person name="Morin E."/>
            <person name="Salamov A."/>
            <person name="Lipzen A."/>
            <person name="Mereny Z."/>
            <person name="Hegedus B."/>
            <person name="Baldrian P."/>
            <person name="Stursova M."/>
            <person name="Weitz H."/>
            <person name="Taylor A."/>
            <person name="Grigoriev I.V."/>
            <person name="Nagy L.G."/>
            <person name="Martin F."/>
            <person name="Kauserud H."/>
        </authorList>
    </citation>
    <scope>NUCLEOTIDE SEQUENCE</scope>
    <source>
        <strain evidence="5">CBHHK188m</strain>
    </source>
</reference>
<feature type="domain" description="MYND-type" evidence="4">
    <location>
        <begin position="123"/>
        <end position="147"/>
    </location>
</feature>
<dbReference type="Gene3D" id="6.10.140.2220">
    <property type="match status" value="1"/>
</dbReference>
<evidence type="ECO:0000256" key="1">
    <source>
        <dbReference type="ARBA" id="ARBA00022723"/>
    </source>
</evidence>
<dbReference type="Pfam" id="PF01753">
    <property type="entry name" value="zf-MYND"/>
    <property type="match status" value="1"/>
</dbReference>
<dbReference type="EMBL" id="JARJLG010000001">
    <property type="protein sequence ID" value="KAJ7784990.1"/>
    <property type="molecule type" value="Genomic_DNA"/>
</dbReference>
<evidence type="ECO:0000313" key="6">
    <source>
        <dbReference type="Proteomes" id="UP001215280"/>
    </source>
</evidence>
<name>A0AAD7KG97_9AGAR</name>
<dbReference type="SUPFAM" id="SSF144232">
    <property type="entry name" value="HIT/MYND zinc finger-like"/>
    <property type="match status" value="1"/>
</dbReference>
<keyword evidence="1" id="KW-0479">Metal-binding</keyword>
<gene>
    <name evidence="5" type="ORF">DFH07DRAFT_763605</name>
</gene>
<comment type="caution">
    <text evidence="5">The sequence shown here is derived from an EMBL/GenBank/DDBJ whole genome shotgun (WGS) entry which is preliminary data.</text>
</comment>